<evidence type="ECO:0000256" key="1">
    <source>
        <dbReference type="SAM" id="Phobius"/>
    </source>
</evidence>
<dbReference type="EMBL" id="JBHTHZ010000014">
    <property type="protein sequence ID" value="MFD0795202.1"/>
    <property type="molecule type" value="Genomic_DNA"/>
</dbReference>
<keyword evidence="1" id="KW-1133">Transmembrane helix</keyword>
<proteinExistence type="predicted"/>
<dbReference type="SUPFAM" id="SSF55961">
    <property type="entry name" value="Bet v1-like"/>
    <property type="match status" value="1"/>
</dbReference>
<evidence type="ECO:0000313" key="3">
    <source>
        <dbReference type="Proteomes" id="UP001597010"/>
    </source>
</evidence>
<protein>
    <submittedName>
        <fullName evidence="2">SRPBCC family protein</fullName>
    </submittedName>
</protein>
<gene>
    <name evidence="2" type="ORF">ACFQZX_16385</name>
</gene>
<accession>A0ABW3AVV1</accession>
<keyword evidence="1" id="KW-0472">Membrane</keyword>
<dbReference type="InterPro" id="IPR023393">
    <property type="entry name" value="START-like_dom_sf"/>
</dbReference>
<keyword evidence="1" id="KW-0812">Transmembrane</keyword>
<comment type="caution">
    <text evidence="2">The sequence shown here is derived from an EMBL/GenBank/DDBJ whole genome shotgun (WGS) entry which is preliminary data.</text>
</comment>
<dbReference type="Gene3D" id="3.30.530.20">
    <property type="match status" value="1"/>
</dbReference>
<organism evidence="2 3">
    <name type="scientific">Mucilaginibacter litoreus</name>
    <dbReference type="NCBI Taxonomy" id="1048221"/>
    <lineage>
        <taxon>Bacteria</taxon>
        <taxon>Pseudomonadati</taxon>
        <taxon>Bacteroidota</taxon>
        <taxon>Sphingobacteriia</taxon>
        <taxon>Sphingobacteriales</taxon>
        <taxon>Sphingobacteriaceae</taxon>
        <taxon>Mucilaginibacter</taxon>
    </lineage>
</organism>
<evidence type="ECO:0000313" key="2">
    <source>
        <dbReference type="EMBL" id="MFD0795202.1"/>
    </source>
</evidence>
<name>A0ABW3AVV1_9SPHI</name>
<dbReference type="CDD" id="cd07818">
    <property type="entry name" value="SRPBCC_1"/>
    <property type="match status" value="1"/>
</dbReference>
<sequence>MNTLLTIAGIIAGVILVVLILAAIAPKSYSVQRSINVNAPQLKVFDYIRYLRNQDYYSKWVMTDPNKRMTYSGTDGSVGFNAAWDSDMKQAGKGHQTIQNIVEGERIDIRIVFIKPFAGVADTYLTTQSVTENTTAVNWAFFSKMPFPMNVMLLFINMEKMLGKDMEESLKNLKRVLEAENNLSH</sequence>
<dbReference type="Proteomes" id="UP001597010">
    <property type="component" value="Unassembled WGS sequence"/>
</dbReference>
<dbReference type="Pfam" id="PF10604">
    <property type="entry name" value="Polyketide_cyc2"/>
    <property type="match status" value="1"/>
</dbReference>
<dbReference type="RefSeq" id="WP_377117372.1">
    <property type="nucleotide sequence ID" value="NZ_JBHTHZ010000014.1"/>
</dbReference>
<reference evidence="3" key="1">
    <citation type="journal article" date="2019" name="Int. J. Syst. Evol. Microbiol.">
        <title>The Global Catalogue of Microorganisms (GCM) 10K type strain sequencing project: providing services to taxonomists for standard genome sequencing and annotation.</title>
        <authorList>
            <consortium name="The Broad Institute Genomics Platform"/>
            <consortium name="The Broad Institute Genome Sequencing Center for Infectious Disease"/>
            <person name="Wu L."/>
            <person name="Ma J."/>
        </authorList>
    </citation>
    <scope>NUCLEOTIDE SEQUENCE [LARGE SCALE GENOMIC DNA]</scope>
    <source>
        <strain evidence="3">CCUG 61484</strain>
    </source>
</reference>
<keyword evidence="3" id="KW-1185">Reference proteome</keyword>
<dbReference type="InterPro" id="IPR019587">
    <property type="entry name" value="Polyketide_cyclase/dehydratase"/>
</dbReference>
<feature type="transmembrane region" description="Helical" evidence="1">
    <location>
        <begin position="6"/>
        <end position="25"/>
    </location>
</feature>